<feature type="domain" description="Glycosyl hydrolase family 32 C-terminal" evidence="6">
    <location>
        <begin position="530"/>
        <end position="673"/>
    </location>
</feature>
<dbReference type="SUPFAM" id="SSF49899">
    <property type="entry name" value="Concanavalin A-like lectins/glucanases"/>
    <property type="match status" value="1"/>
</dbReference>
<evidence type="ECO:0000313" key="8">
    <source>
        <dbReference type="Proteomes" id="UP000056090"/>
    </source>
</evidence>
<dbReference type="InterPro" id="IPR018053">
    <property type="entry name" value="Glyco_hydro_32_AS"/>
</dbReference>
<comment type="similarity">
    <text evidence="1 4">Belongs to the glycosyl hydrolase 32 family.</text>
</comment>
<keyword evidence="8" id="KW-1185">Reference proteome</keyword>
<dbReference type="Proteomes" id="UP000056090">
    <property type="component" value="Chromosome"/>
</dbReference>
<dbReference type="Pfam" id="PF08244">
    <property type="entry name" value="Glyco_hydro_32C"/>
    <property type="match status" value="1"/>
</dbReference>
<dbReference type="InterPro" id="IPR013320">
    <property type="entry name" value="ConA-like_dom_sf"/>
</dbReference>
<dbReference type="SMART" id="SM00640">
    <property type="entry name" value="Glyco_32"/>
    <property type="match status" value="1"/>
</dbReference>
<dbReference type="KEGG" id="aal:EP13_14385"/>
<dbReference type="Pfam" id="PF00251">
    <property type="entry name" value="Glyco_hydro_32N"/>
    <property type="match status" value="2"/>
</dbReference>
<evidence type="ECO:0000259" key="6">
    <source>
        <dbReference type="Pfam" id="PF08244"/>
    </source>
</evidence>
<dbReference type="eggNOG" id="COG1621">
    <property type="taxonomic scope" value="Bacteria"/>
</dbReference>
<accession>A0A075P8Z6</accession>
<dbReference type="CDD" id="cd18622">
    <property type="entry name" value="GH32_Inu-like"/>
    <property type="match status" value="1"/>
</dbReference>
<reference evidence="7 8" key="1">
    <citation type="submission" date="2014-06" db="EMBL/GenBank/DDBJ databases">
        <title>Genomes of Alteromonas australica, a world apart.</title>
        <authorList>
            <person name="Gonzaga A."/>
            <person name="Lopez-Perez M."/>
            <person name="Rodriguez-Valera F."/>
        </authorList>
    </citation>
    <scope>NUCLEOTIDE SEQUENCE [LARGE SCALE GENOMIC DNA]</scope>
    <source>
        <strain evidence="7 8">H 17</strain>
    </source>
</reference>
<dbReference type="Gene3D" id="2.60.120.560">
    <property type="entry name" value="Exo-inulinase, domain 1"/>
    <property type="match status" value="1"/>
</dbReference>
<proteinExistence type="inferred from homology"/>
<dbReference type="SUPFAM" id="SSF75005">
    <property type="entry name" value="Arabinanase/levansucrase/invertase"/>
    <property type="match status" value="1"/>
</dbReference>
<dbReference type="Gene3D" id="2.115.10.20">
    <property type="entry name" value="Glycosyl hydrolase domain, family 43"/>
    <property type="match status" value="2"/>
</dbReference>
<dbReference type="GO" id="GO:0005737">
    <property type="term" value="C:cytoplasm"/>
    <property type="evidence" value="ECO:0007669"/>
    <property type="project" value="TreeGrafter"/>
</dbReference>
<keyword evidence="3 4" id="KW-0326">Glycosidase</keyword>
<dbReference type="PANTHER" id="PTHR42800">
    <property type="entry name" value="EXOINULINASE INUD (AFU_ORTHOLOGUE AFUA_5G00480)"/>
    <property type="match status" value="1"/>
</dbReference>
<dbReference type="GO" id="GO:0004575">
    <property type="term" value="F:sucrose alpha-glucosidase activity"/>
    <property type="evidence" value="ECO:0007669"/>
    <property type="project" value="TreeGrafter"/>
</dbReference>
<dbReference type="GO" id="GO:0005987">
    <property type="term" value="P:sucrose catabolic process"/>
    <property type="evidence" value="ECO:0007669"/>
    <property type="project" value="TreeGrafter"/>
</dbReference>
<evidence type="ECO:0000256" key="3">
    <source>
        <dbReference type="ARBA" id="ARBA00023295"/>
    </source>
</evidence>
<dbReference type="EMBL" id="CP008849">
    <property type="protein sequence ID" value="AIF99772.1"/>
    <property type="molecule type" value="Genomic_DNA"/>
</dbReference>
<evidence type="ECO:0000256" key="2">
    <source>
        <dbReference type="ARBA" id="ARBA00022801"/>
    </source>
</evidence>
<feature type="domain" description="Glycosyl hydrolase family 32 N-terminal" evidence="5">
    <location>
        <begin position="452"/>
        <end position="519"/>
    </location>
</feature>
<evidence type="ECO:0000259" key="5">
    <source>
        <dbReference type="Pfam" id="PF00251"/>
    </source>
</evidence>
<dbReference type="InterPro" id="IPR013189">
    <property type="entry name" value="Glyco_hydro_32_C"/>
</dbReference>
<feature type="domain" description="Glycosyl hydrolase family 32 N-terminal" evidence="5">
    <location>
        <begin position="45"/>
        <end position="289"/>
    </location>
</feature>
<gene>
    <name evidence="7" type="ORF">EP13_14385</name>
</gene>
<keyword evidence="2 4" id="KW-0378">Hydrolase</keyword>
<evidence type="ECO:0000256" key="1">
    <source>
        <dbReference type="ARBA" id="ARBA00009902"/>
    </source>
</evidence>
<dbReference type="InterPro" id="IPR023296">
    <property type="entry name" value="Glyco_hydro_beta-prop_sf"/>
</dbReference>
<dbReference type="PROSITE" id="PS00609">
    <property type="entry name" value="GLYCOSYL_HYDROL_F32"/>
    <property type="match status" value="1"/>
</dbReference>
<name>A0A075P8Z6_9ALTE</name>
<sequence length="691" mass="76678">MKSVLSLIISTALVGCSMNQTSPLPVSPTSAIEADRNEDYRPQIHFSPNEKWMNDPNGMFYLDGEYHLFFQHNPDASVWGPMHWGHAVSKDLVHWEERPIALYPDEQGTIFSGSAVVDWNNSSGLGSDNNPPIVALYTYHNAEMEKQGRIDYQTQALAYSLDKGQTWQKYTGNPVIENPGIKDFRDPKVMWHEPTQKWVMALAQKDHIGFYSSDNLIDWSLESTFGEEIGSHGGVWECPELLLMPVEGTNESRYVLLVSISPGGPNGGSATQYFVGDFDGKTFVLDADWETELAPTVAKFPTGKVFDDFENGVNQWRAEGSAFSSAPTNGGHTNQPPPTGYTGVSLINSFADEDRATGSLTSQLFTITEKFINFRIGGGHHPDKVGIQLVVDGEVVKSETGLNRETLHHASWDVSEWMGEPALLRIIDKEAGSWGHTYIDDIVFANEPAENRLEPAIWLDHGTDNYAGVTFFNTPNSNERRHVFMGWMSNWLYANEVPTNKWRSAMTLPRALKLLNTPKGLRVQSQLVEELDSLVEATEQATSLAPGETINLSSLDSSGRMSALRYSFKVDAELASPVLVGFENDQGEFVDIEIDHKRSVVSLDRSQSGKVGFNEQFSSVQEGTLTTINTQYSVSIVIDRSSLELFIDDGTTVMTSLIFPASVYDTMSVKTDSQPLKQVSVERLGSIWSAK</sequence>
<dbReference type="PANTHER" id="PTHR42800:SF1">
    <property type="entry name" value="EXOINULINASE INUD (AFU_ORTHOLOGUE AFUA_5G00480)"/>
    <property type="match status" value="1"/>
</dbReference>
<dbReference type="PROSITE" id="PS51257">
    <property type="entry name" value="PROKAR_LIPOPROTEIN"/>
    <property type="match status" value="1"/>
</dbReference>
<dbReference type="InterPro" id="IPR013148">
    <property type="entry name" value="Glyco_hydro_32_N"/>
</dbReference>
<evidence type="ECO:0000256" key="4">
    <source>
        <dbReference type="RuleBase" id="RU362110"/>
    </source>
</evidence>
<protein>
    <submittedName>
        <fullName evidence="7">Levanase</fullName>
    </submittedName>
</protein>
<organism evidence="7 8">
    <name type="scientific">Alteromonas australica</name>
    <dbReference type="NCBI Taxonomy" id="589873"/>
    <lineage>
        <taxon>Bacteria</taxon>
        <taxon>Pseudomonadati</taxon>
        <taxon>Pseudomonadota</taxon>
        <taxon>Gammaproteobacteria</taxon>
        <taxon>Alteromonadales</taxon>
        <taxon>Alteromonadaceae</taxon>
        <taxon>Alteromonas/Salinimonas group</taxon>
        <taxon>Alteromonas</taxon>
    </lineage>
</organism>
<dbReference type="AlphaFoldDB" id="A0A075P8Z6"/>
<dbReference type="InterPro" id="IPR001362">
    <property type="entry name" value="Glyco_hydro_32"/>
</dbReference>
<evidence type="ECO:0000313" key="7">
    <source>
        <dbReference type="EMBL" id="AIF99772.1"/>
    </source>
</evidence>